<evidence type="ECO:0008006" key="4">
    <source>
        <dbReference type="Google" id="ProtNLM"/>
    </source>
</evidence>
<proteinExistence type="predicted"/>
<comment type="caution">
    <text evidence="2">The sequence shown here is derived from an EMBL/GenBank/DDBJ whole genome shotgun (WGS) entry which is preliminary data.</text>
</comment>
<name>A0A4S1XGG5_9SPHN</name>
<dbReference type="AlphaFoldDB" id="A0A4S1XGG5"/>
<reference evidence="2 3" key="1">
    <citation type="submission" date="2019-04" db="EMBL/GenBank/DDBJ databases">
        <title>Sphingomonas psychrotolerans sp. nov., isolated from soil in the Tianshan Mountains, Xinjiang, China.</title>
        <authorList>
            <person name="Luo Y."/>
            <person name="Sheng H."/>
        </authorList>
    </citation>
    <scope>NUCLEOTIDE SEQUENCE [LARGE SCALE GENOMIC DNA]</scope>
    <source>
        <strain evidence="2 3">ZFGT-11</strain>
    </source>
</reference>
<dbReference type="EMBL" id="SRXT01000002">
    <property type="protein sequence ID" value="TGX54750.1"/>
    <property type="molecule type" value="Genomic_DNA"/>
</dbReference>
<evidence type="ECO:0000313" key="2">
    <source>
        <dbReference type="EMBL" id="TGX54750.1"/>
    </source>
</evidence>
<evidence type="ECO:0000313" key="3">
    <source>
        <dbReference type="Proteomes" id="UP000306147"/>
    </source>
</evidence>
<evidence type="ECO:0000256" key="1">
    <source>
        <dbReference type="SAM" id="MobiDB-lite"/>
    </source>
</evidence>
<gene>
    <name evidence="2" type="ORF">E5A73_04650</name>
</gene>
<feature type="region of interest" description="Disordered" evidence="1">
    <location>
        <begin position="127"/>
        <end position="146"/>
    </location>
</feature>
<dbReference type="OrthoDB" id="8480631at2"/>
<dbReference type="Proteomes" id="UP000306147">
    <property type="component" value="Unassembled WGS sequence"/>
</dbReference>
<sequence>MADISSLLGKERRKPRQSFTPDLRQRFLDALALTCNVHAAAAYAGVDRTTPYNWRRHDPEFLEQWRDAVWAGFDRLETMVLEAGGAGLPLEVAPGDADRVEADAPNAPPSFDFDKAMAVLRLYREKRHGSAPQRGRAPRQYPTREETNAALIKALTAAKKRLDKSDGD</sequence>
<organism evidence="2 3">
    <name type="scientific">Sphingomonas gei</name>
    <dbReference type="NCBI Taxonomy" id="1395960"/>
    <lineage>
        <taxon>Bacteria</taxon>
        <taxon>Pseudomonadati</taxon>
        <taxon>Pseudomonadota</taxon>
        <taxon>Alphaproteobacteria</taxon>
        <taxon>Sphingomonadales</taxon>
        <taxon>Sphingomonadaceae</taxon>
        <taxon>Sphingomonas</taxon>
    </lineage>
</organism>
<protein>
    <recommendedName>
        <fullName evidence="4">Terminase</fullName>
    </recommendedName>
</protein>
<accession>A0A4S1XGG5</accession>
<dbReference type="Gene3D" id="1.10.10.60">
    <property type="entry name" value="Homeodomain-like"/>
    <property type="match status" value="1"/>
</dbReference>
<keyword evidence="3" id="KW-1185">Reference proteome</keyword>